<dbReference type="Gene3D" id="1.10.287.3510">
    <property type="match status" value="1"/>
</dbReference>
<comment type="similarity">
    <text evidence="2">Belongs to the complex I subunit 4L family.</text>
</comment>
<evidence type="ECO:0000256" key="1">
    <source>
        <dbReference type="ARBA" id="ARBA00004141"/>
    </source>
</evidence>
<keyword evidence="5" id="KW-1278">Translocase</keyword>
<name>A0A0U1WYI9_9HYME</name>
<evidence type="ECO:0000256" key="9">
    <source>
        <dbReference type="ARBA" id="ARBA00031586"/>
    </source>
</evidence>
<reference evidence="12" key="1">
    <citation type="submission" date="2014-02" db="EMBL/GenBank/DDBJ databases">
        <title>The comparative mitochondrial genomes from Braconidae subfamilies and the phylogeny of the Hymenoptera.</title>
        <authorList>
            <person name="Li Q."/>
            <person name="Wei S.J."/>
            <person name="Chen X.X."/>
        </authorList>
    </citation>
    <scope>NUCLEOTIDE SEQUENCE</scope>
</reference>
<evidence type="ECO:0000256" key="11">
    <source>
        <dbReference type="SAM" id="Phobius"/>
    </source>
</evidence>
<evidence type="ECO:0000256" key="2">
    <source>
        <dbReference type="ARBA" id="ARBA00010519"/>
    </source>
</evidence>
<dbReference type="AlphaFoldDB" id="A0A0U1WYI9"/>
<keyword evidence="8 11" id="KW-0472">Membrane</keyword>
<keyword evidence="12" id="KW-0496">Mitochondrion</keyword>
<sequence>MLMYNYNLTLYFFIFSCLMFSFFFKHLLLILISLEFIMLNTLYMYYLITMKLNINFFLTSIFLTIMICESILGLSILVSMVRLSGNDYLKSMNLMKW</sequence>
<dbReference type="InterPro" id="IPR039428">
    <property type="entry name" value="NUOK/Mnh_C1-like"/>
</dbReference>
<comment type="catalytic activity">
    <reaction evidence="10">
        <text>a ubiquinone + NADH + 5 H(+)(in) = a ubiquinol + NAD(+) + 4 H(+)(out)</text>
        <dbReference type="Rhea" id="RHEA:29091"/>
        <dbReference type="Rhea" id="RHEA-COMP:9565"/>
        <dbReference type="Rhea" id="RHEA-COMP:9566"/>
        <dbReference type="ChEBI" id="CHEBI:15378"/>
        <dbReference type="ChEBI" id="CHEBI:16389"/>
        <dbReference type="ChEBI" id="CHEBI:17976"/>
        <dbReference type="ChEBI" id="CHEBI:57540"/>
        <dbReference type="ChEBI" id="CHEBI:57945"/>
        <dbReference type="EC" id="7.1.1.2"/>
    </reaction>
</comment>
<dbReference type="GO" id="GO:0016020">
    <property type="term" value="C:membrane"/>
    <property type="evidence" value="ECO:0007669"/>
    <property type="project" value="UniProtKB-SubCell"/>
</dbReference>
<keyword evidence="6 11" id="KW-1133">Transmembrane helix</keyword>
<geneLocation type="mitochondrion" evidence="12"/>
<feature type="transmembrane region" description="Helical" evidence="11">
    <location>
        <begin position="6"/>
        <end position="24"/>
    </location>
</feature>
<evidence type="ECO:0000313" key="12">
    <source>
        <dbReference type="EMBL" id="AHX97795.1"/>
    </source>
</evidence>
<dbReference type="GO" id="GO:0008137">
    <property type="term" value="F:NADH dehydrogenase (ubiquinone) activity"/>
    <property type="evidence" value="ECO:0007669"/>
    <property type="project" value="UniProtKB-EC"/>
</dbReference>
<comment type="subcellular location">
    <subcellularLocation>
        <location evidence="1">Membrane</location>
        <topology evidence="1">Multi-pass membrane protein</topology>
    </subcellularLocation>
</comment>
<keyword evidence="4 11" id="KW-0812">Transmembrane</keyword>
<gene>
    <name evidence="12" type="primary">ND4L</name>
</gene>
<feature type="transmembrane region" description="Helical" evidence="11">
    <location>
        <begin position="54"/>
        <end position="81"/>
    </location>
</feature>
<dbReference type="EMBL" id="KJ412470">
    <property type="protein sequence ID" value="AHX97795.1"/>
    <property type="molecule type" value="Genomic_DNA"/>
</dbReference>
<evidence type="ECO:0000256" key="5">
    <source>
        <dbReference type="ARBA" id="ARBA00022967"/>
    </source>
</evidence>
<dbReference type="Pfam" id="PF00420">
    <property type="entry name" value="Oxidored_q2"/>
    <property type="match status" value="1"/>
</dbReference>
<organism evidence="12">
    <name type="scientific">Elasmosoma sp. QL-2014</name>
    <dbReference type="NCBI Taxonomy" id="1491720"/>
    <lineage>
        <taxon>Eukaryota</taxon>
        <taxon>Metazoa</taxon>
        <taxon>Ecdysozoa</taxon>
        <taxon>Arthropoda</taxon>
        <taxon>Hexapoda</taxon>
        <taxon>Insecta</taxon>
        <taxon>Pterygota</taxon>
        <taxon>Neoptera</taxon>
        <taxon>Endopterygota</taxon>
        <taxon>Hymenoptera</taxon>
        <taxon>Apocrita</taxon>
        <taxon>Ichneumonoidea</taxon>
        <taxon>Braconidae</taxon>
        <taxon>Neoneurinae</taxon>
        <taxon>Elasmosoma</taxon>
    </lineage>
</organism>
<evidence type="ECO:0000256" key="7">
    <source>
        <dbReference type="ARBA" id="ARBA00023027"/>
    </source>
</evidence>
<evidence type="ECO:0000256" key="8">
    <source>
        <dbReference type="ARBA" id="ARBA00023136"/>
    </source>
</evidence>
<accession>A0A0U1WYI9</accession>
<evidence type="ECO:0000256" key="4">
    <source>
        <dbReference type="ARBA" id="ARBA00022692"/>
    </source>
</evidence>
<evidence type="ECO:0000256" key="6">
    <source>
        <dbReference type="ARBA" id="ARBA00022989"/>
    </source>
</evidence>
<evidence type="ECO:0000256" key="3">
    <source>
        <dbReference type="ARBA" id="ARBA00016612"/>
    </source>
</evidence>
<evidence type="ECO:0000256" key="10">
    <source>
        <dbReference type="ARBA" id="ARBA00049551"/>
    </source>
</evidence>
<feature type="transmembrane region" description="Helical" evidence="11">
    <location>
        <begin position="29"/>
        <end position="48"/>
    </location>
</feature>
<keyword evidence="7" id="KW-0520">NAD</keyword>
<protein>
    <recommendedName>
        <fullName evidence="3">NADH-ubiquinone oxidoreductase chain 4L</fullName>
    </recommendedName>
    <alternativeName>
        <fullName evidence="9">NADH dehydrogenase subunit 4L</fullName>
    </alternativeName>
</protein>
<proteinExistence type="inferred from homology"/>